<dbReference type="SMART" id="SM00862">
    <property type="entry name" value="Trans_reg_C"/>
    <property type="match status" value="1"/>
</dbReference>
<dbReference type="InterPro" id="IPR011006">
    <property type="entry name" value="CheY-like_superfamily"/>
</dbReference>
<dbReference type="PROSITE" id="PS50110">
    <property type="entry name" value="RESPONSE_REGULATORY"/>
    <property type="match status" value="1"/>
</dbReference>
<feature type="modified residue" description="4-aspartylphosphate" evidence="6">
    <location>
        <position position="51"/>
    </location>
</feature>
<keyword evidence="1 6" id="KW-0597">Phosphoprotein</keyword>
<dbReference type="OrthoDB" id="5297525at2"/>
<accession>A0A1Y6F2E8</accession>
<keyword evidence="3" id="KW-0805">Transcription regulation</keyword>
<dbReference type="GO" id="GO:0006355">
    <property type="term" value="P:regulation of DNA-templated transcription"/>
    <property type="evidence" value="ECO:0007669"/>
    <property type="project" value="InterPro"/>
</dbReference>
<dbReference type="GO" id="GO:0005829">
    <property type="term" value="C:cytosol"/>
    <property type="evidence" value="ECO:0007669"/>
    <property type="project" value="TreeGrafter"/>
</dbReference>
<evidence type="ECO:0000256" key="1">
    <source>
        <dbReference type="ARBA" id="ARBA00022553"/>
    </source>
</evidence>
<evidence type="ECO:0000256" key="5">
    <source>
        <dbReference type="ARBA" id="ARBA00023163"/>
    </source>
</evidence>
<dbReference type="PANTHER" id="PTHR48111:SF67">
    <property type="entry name" value="TRANSCRIPTIONAL REGULATORY PROTEIN TCTD"/>
    <property type="match status" value="1"/>
</dbReference>
<dbReference type="GO" id="GO:0000976">
    <property type="term" value="F:transcription cis-regulatory region binding"/>
    <property type="evidence" value="ECO:0007669"/>
    <property type="project" value="TreeGrafter"/>
</dbReference>
<dbReference type="PROSITE" id="PS51755">
    <property type="entry name" value="OMPR_PHOB"/>
    <property type="match status" value="1"/>
</dbReference>
<keyword evidence="11" id="KW-1185">Reference proteome</keyword>
<dbReference type="GO" id="GO:0032993">
    <property type="term" value="C:protein-DNA complex"/>
    <property type="evidence" value="ECO:0007669"/>
    <property type="project" value="TreeGrafter"/>
</dbReference>
<dbReference type="Pfam" id="PF00072">
    <property type="entry name" value="Response_reg"/>
    <property type="match status" value="1"/>
</dbReference>
<dbReference type="InterPro" id="IPR016032">
    <property type="entry name" value="Sig_transdc_resp-reg_C-effctor"/>
</dbReference>
<dbReference type="PANTHER" id="PTHR48111">
    <property type="entry name" value="REGULATOR OF RPOS"/>
    <property type="match status" value="1"/>
</dbReference>
<feature type="domain" description="Response regulatory" evidence="8">
    <location>
        <begin position="2"/>
        <end position="116"/>
    </location>
</feature>
<sequence>MRILVVEDNLTLASGIERLLKQSGYAVDCVHDGLSAEAVVSTEAFDVVILDLNLPELDGLSVLRSIRDRKLDSAVLILTAKDAPADRIRGLDLGADDYLTKPFDVGELEARVRALIRRKSGARSPLVSFGALTFDLNARTLTSEQGIVDVPARELSVLELLFSRSGKVVHKHVIIESLSAFDDDLTPNAVEQYVSRLRRKLIPYDVTINTARGIGYYLSKASA</sequence>
<evidence type="ECO:0000313" key="10">
    <source>
        <dbReference type="EMBL" id="SMQ68656.1"/>
    </source>
</evidence>
<keyword evidence="2" id="KW-0902">Two-component regulatory system</keyword>
<dbReference type="SUPFAM" id="SSF52172">
    <property type="entry name" value="CheY-like"/>
    <property type="match status" value="1"/>
</dbReference>
<keyword evidence="4 7" id="KW-0238">DNA-binding</keyword>
<proteinExistence type="predicted"/>
<dbReference type="Gene3D" id="3.40.50.2300">
    <property type="match status" value="1"/>
</dbReference>
<evidence type="ECO:0000256" key="6">
    <source>
        <dbReference type="PROSITE-ProRule" id="PRU00169"/>
    </source>
</evidence>
<keyword evidence="5" id="KW-0804">Transcription</keyword>
<dbReference type="AlphaFoldDB" id="A0A1Y6F2E8"/>
<feature type="DNA-binding region" description="OmpR/PhoB-type" evidence="7">
    <location>
        <begin position="124"/>
        <end position="220"/>
    </location>
</feature>
<dbReference type="Gene3D" id="1.10.10.10">
    <property type="entry name" value="Winged helix-like DNA-binding domain superfamily/Winged helix DNA-binding domain"/>
    <property type="match status" value="1"/>
</dbReference>
<dbReference type="InterPro" id="IPR001789">
    <property type="entry name" value="Sig_transdc_resp-reg_receiver"/>
</dbReference>
<dbReference type="GO" id="GO:0000156">
    <property type="term" value="F:phosphorelay response regulator activity"/>
    <property type="evidence" value="ECO:0007669"/>
    <property type="project" value="TreeGrafter"/>
</dbReference>
<feature type="domain" description="OmpR/PhoB-type" evidence="9">
    <location>
        <begin position="124"/>
        <end position="220"/>
    </location>
</feature>
<dbReference type="EMBL" id="FXWK01000001">
    <property type="protein sequence ID" value="SMQ68656.1"/>
    <property type="molecule type" value="Genomic_DNA"/>
</dbReference>
<dbReference type="RefSeq" id="WP_086469922.1">
    <property type="nucleotide sequence ID" value="NZ_FXWK01000001.1"/>
</dbReference>
<gene>
    <name evidence="10" type="ORF">SAMN06295905_1617</name>
</gene>
<evidence type="ECO:0000259" key="8">
    <source>
        <dbReference type="PROSITE" id="PS50110"/>
    </source>
</evidence>
<dbReference type="SUPFAM" id="SSF46894">
    <property type="entry name" value="C-terminal effector domain of the bipartite response regulators"/>
    <property type="match status" value="1"/>
</dbReference>
<evidence type="ECO:0000259" key="9">
    <source>
        <dbReference type="PROSITE" id="PS51755"/>
    </source>
</evidence>
<dbReference type="InterPro" id="IPR036388">
    <property type="entry name" value="WH-like_DNA-bd_sf"/>
</dbReference>
<dbReference type="CDD" id="cd00383">
    <property type="entry name" value="trans_reg_C"/>
    <property type="match status" value="1"/>
</dbReference>
<dbReference type="Pfam" id="PF00486">
    <property type="entry name" value="Trans_reg_C"/>
    <property type="match status" value="1"/>
</dbReference>
<dbReference type="InterPro" id="IPR039420">
    <property type="entry name" value="WalR-like"/>
</dbReference>
<dbReference type="InterPro" id="IPR001867">
    <property type="entry name" value="OmpR/PhoB-type_DNA-bd"/>
</dbReference>
<dbReference type="Proteomes" id="UP000194474">
    <property type="component" value="Unassembled WGS sequence"/>
</dbReference>
<dbReference type="SMART" id="SM00448">
    <property type="entry name" value="REC"/>
    <property type="match status" value="1"/>
</dbReference>
<dbReference type="CDD" id="cd17624">
    <property type="entry name" value="REC_OmpR_PmrA-like"/>
    <property type="match status" value="1"/>
</dbReference>
<protein>
    <submittedName>
        <fullName evidence="10">Two-component system, OmpR family, response regulator</fullName>
    </submittedName>
</protein>
<evidence type="ECO:0000313" key="11">
    <source>
        <dbReference type="Proteomes" id="UP000194474"/>
    </source>
</evidence>
<evidence type="ECO:0000256" key="2">
    <source>
        <dbReference type="ARBA" id="ARBA00023012"/>
    </source>
</evidence>
<evidence type="ECO:0000256" key="4">
    <source>
        <dbReference type="ARBA" id="ARBA00023125"/>
    </source>
</evidence>
<organism evidence="10 11">
    <name type="scientific">Devosia lucknowensis</name>
    <dbReference type="NCBI Taxonomy" id="1096929"/>
    <lineage>
        <taxon>Bacteria</taxon>
        <taxon>Pseudomonadati</taxon>
        <taxon>Pseudomonadota</taxon>
        <taxon>Alphaproteobacteria</taxon>
        <taxon>Hyphomicrobiales</taxon>
        <taxon>Devosiaceae</taxon>
        <taxon>Devosia</taxon>
    </lineage>
</organism>
<evidence type="ECO:0000256" key="3">
    <source>
        <dbReference type="ARBA" id="ARBA00023015"/>
    </source>
</evidence>
<evidence type="ECO:0000256" key="7">
    <source>
        <dbReference type="PROSITE-ProRule" id="PRU01091"/>
    </source>
</evidence>
<dbReference type="Gene3D" id="6.10.250.690">
    <property type="match status" value="1"/>
</dbReference>
<reference evidence="11" key="1">
    <citation type="submission" date="2017-04" db="EMBL/GenBank/DDBJ databases">
        <authorList>
            <person name="Varghese N."/>
            <person name="Submissions S."/>
        </authorList>
    </citation>
    <scope>NUCLEOTIDE SEQUENCE [LARGE SCALE GENOMIC DNA]</scope>
</reference>
<dbReference type="FunFam" id="3.40.50.2300:FF:000002">
    <property type="entry name" value="DNA-binding response regulator PhoP"/>
    <property type="match status" value="1"/>
</dbReference>
<name>A0A1Y6F2E8_9HYPH</name>